<dbReference type="EMBL" id="CABMJJ010000009">
    <property type="protein sequence ID" value="VVC04456.1"/>
    <property type="molecule type" value="Genomic_DNA"/>
</dbReference>
<sequence length="179" mass="20560">MIFAERLAKIKDGEVVLVTVSPESYIEISHAIMKEMIKNRGKKGVYITLNRPYQQIEKELLSINIDPKKTYFIDVANRKNDFSTRHCSIESPADLTEISIAITDALSSERYQFLYIDSVQTLSMYQNEAIAEQFLYYLSRKIRLYGITGFIVLSGGKKTKKIEDAIAQFCDNILHFSLE</sequence>
<protein>
    <submittedName>
        <fullName evidence="4">KaiC</fullName>
    </submittedName>
</protein>
<dbReference type="InterPro" id="IPR027417">
    <property type="entry name" value="P-loop_NTPase"/>
</dbReference>
<proteinExistence type="predicted"/>
<evidence type="ECO:0000313" key="4">
    <source>
        <dbReference type="EMBL" id="VVC04456.1"/>
    </source>
</evidence>
<dbReference type="GO" id="GO:0005524">
    <property type="term" value="F:ATP binding"/>
    <property type="evidence" value="ECO:0007669"/>
    <property type="project" value="UniProtKB-KW"/>
</dbReference>
<dbReference type="InterPro" id="IPR014774">
    <property type="entry name" value="KaiC-like_dom"/>
</dbReference>
<dbReference type="Gene3D" id="3.40.50.300">
    <property type="entry name" value="P-loop containing nucleotide triphosphate hydrolases"/>
    <property type="match status" value="1"/>
</dbReference>
<evidence type="ECO:0000313" key="5">
    <source>
        <dbReference type="Proteomes" id="UP000789941"/>
    </source>
</evidence>
<keyword evidence="1" id="KW-0547">Nucleotide-binding</keyword>
<gene>
    <name evidence="4" type="ORF">LFW2832_00962</name>
</gene>
<comment type="caution">
    <text evidence="4">The sequence shown here is derived from an EMBL/GenBank/DDBJ whole genome shotgun (WGS) entry which is preliminary data.</text>
</comment>
<evidence type="ECO:0000259" key="3">
    <source>
        <dbReference type="Pfam" id="PF06745"/>
    </source>
</evidence>
<name>A0A5E4LX48_9ARCH</name>
<dbReference type="Proteomes" id="UP000789941">
    <property type="component" value="Unassembled WGS sequence"/>
</dbReference>
<dbReference type="PANTHER" id="PTHR43637">
    <property type="entry name" value="UPF0273 PROTEIN TM_0370"/>
    <property type="match status" value="1"/>
</dbReference>
<accession>A0A5E4LX48</accession>
<dbReference type="PANTHER" id="PTHR43637:SF1">
    <property type="entry name" value="UPF0273 PROTEIN TM_0370"/>
    <property type="match status" value="1"/>
</dbReference>
<organism evidence="4 5">
    <name type="scientific">Candidatus Bilamarchaeum dharawalense</name>
    <dbReference type="NCBI Taxonomy" id="2885759"/>
    <lineage>
        <taxon>Archaea</taxon>
        <taxon>Candidatus Micrarchaeota</taxon>
        <taxon>Candidatus Micrarchaeia</taxon>
        <taxon>Candidatus Anstonellales</taxon>
        <taxon>Candidatus Bilamarchaeaceae</taxon>
        <taxon>Candidatus Bilamarchaeum</taxon>
    </lineage>
</organism>
<evidence type="ECO:0000256" key="2">
    <source>
        <dbReference type="ARBA" id="ARBA00022840"/>
    </source>
</evidence>
<dbReference type="Pfam" id="PF06745">
    <property type="entry name" value="ATPase"/>
    <property type="match status" value="1"/>
</dbReference>
<keyword evidence="2" id="KW-0067">ATP-binding</keyword>
<feature type="domain" description="KaiC-like" evidence="3">
    <location>
        <begin position="36"/>
        <end position="175"/>
    </location>
</feature>
<dbReference type="SUPFAM" id="SSF52540">
    <property type="entry name" value="P-loop containing nucleoside triphosphate hydrolases"/>
    <property type="match status" value="1"/>
</dbReference>
<evidence type="ECO:0000256" key="1">
    <source>
        <dbReference type="ARBA" id="ARBA00022741"/>
    </source>
</evidence>
<dbReference type="AlphaFoldDB" id="A0A5E4LX48"/>
<reference evidence="4 5" key="1">
    <citation type="submission" date="2019-08" db="EMBL/GenBank/DDBJ databases">
        <authorList>
            <person name="Vazquez-Campos X."/>
        </authorList>
    </citation>
    <scope>NUCLEOTIDE SEQUENCE [LARGE SCALE GENOMIC DNA]</scope>
    <source>
        <strain evidence="4">LFW-283_2</strain>
    </source>
</reference>